<dbReference type="Proteomes" id="UP000039324">
    <property type="component" value="Unassembled WGS sequence"/>
</dbReference>
<feature type="compositionally biased region" description="Low complexity" evidence="1">
    <location>
        <begin position="347"/>
        <end position="362"/>
    </location>
</feature>
<dbReference type="AlphaFoldDB" id="A0A0G4J4A3"/>
<evidence type="ECO:0000313" key="3">
    <source>
        <dbReference type="Proteomes" id="UP000039324"/>
    </source>
</evidence>
<evidence type="ECO:0000313" key="2">
    <source>
        <dbReference type="EMBL" id="CEP02468.1"/>
    </source>
</evidence>
<feature type="compositionally biased region" description="Basic and acidic residues" evidence="1">
    <location>
        <begin position="320"/>
        <end position="329"/>
    </location>
</feature>
<accession>A0A0G4J4A3</accession>
<reference evidence="2 3" key="1">
    <citation type="submission" date="2015-02" db="EMBL/GenBank/DDBJ databases">
        <authorList>
            <person name="Chooi Y.-H."/>
        </authorList>
    </citation>
    <scope>NUCLEOTIDE SEQUENCE [LARGE SCALE GENOMIC DNA]</scope>
    <source>
        <strain evidence="2">E3</strain>
    </source>
</reference>
<protein>
    <submittedName>
        <fullName evidence="2">Uncharacterized protein</fullName>
    </submittedName>
</protein>
<keyword evidence="3" id="KW-1185">Reference proteome</keyword>
<feature type="region of interest" description="Disordered" evidence="1">
    <location>
        <begin position="291"/>
        <end position="366"/>
    </location>
</feature>
<gene>
    <name evidence="2" type="ORF">PBRA_009052</name>
</gene>
<sequence length="433" mass="47325">MGHCCCPSTAVFAPGTDVLHGHERSACPDHEHPMGGPSGGTPAQRRDAPCCCDQSIATGRSTLFGCAAPSWTFLEGLLRRIHEEHVAASCPSRSGWRSIMEDLVHFDHVLVSKCTRCNGLSQTERQHGQTVPLFHMSMFGRSSTTVSVNDLLGKLPISEHDMVCSTCSQTTRHTRAEAYTSSLASRWSGTVVIAMHWTYADHSGNALRVDCPVKFLFGETLLQLCGLVISLPSQAAGQRKLVAICLSEESRYAQTKRFFLCAMTRGATALCVVYDHAGKLVSTDRDNLASTQGADAQCEQQKSTSPKRANVDGSAAKVDSLQRRPDIDRQSAPPPGKRVRAEQGRLSRSSSSEASSPGSSSSDGDPTFCYSSWERFRRRFAWIDDLKLGDPDLDVRRGMCHIDEFRKREPAHDEAGRTYAALKAMLSRSASVE</sequence>
<dbReference type="EMBL" id="CDSF01000129">
    <property type="protein sequence ID" value="CEP02468.1"/>
    <property type="molecule type" value="Genomic_DNA"/>
</dbReference>
<proteinExistence type="predicted"/>
<organism evidence="2 3">
    <name type="scientific">Plasmodiophora brassicae</name>
    <name type="common">Clubroot disease agent</name>
    <dbReference type="NCBI Taxonomy" id="37360"/>
    <lineage>
        <taxon>Eukaryota</taxon>
        <taxon>Sar</taxon>
        <taxon>Rhizaria</taxon>
        <taxon>Endomyxa</taxon>
        <taxon>Phytomyxea</taxon>
        <taxon>Plasmodiophorida</taxon>
        <taxon>Plasmodiophoridae</taxon>
        <taxon>Plasmodiophora</taxon>
    </lineage>
</organism>
<feature type="compositionally biased region" description="Polar residues" evidence="1">
    <location>
        <begin position="291"/>
        <end position="307"/>
    </location>
</feature>
<name>A0A0G4J4A3_PLABS</name>
<evidence type="ECO:0000256" key="1">
    <source>
        <dbReference type="SAM" id="MobiDB-lite"/>
    </source>
</evidence>